<reference evidence="2" key="1">
    <citation type="journal article" date="2022" name="Mol. Ecol. Resour.">
        <title>The genomes of chicory, endive, great burdock and yacon provide insights into Asteraceae palaeo-polyploidization history and plant inulin production.</title>
        <authorList>
            <person name="Fan W."/>
            <person name="Wang S."/>
            <person name="Wang H."/>
            <person name="Wang A."/>
            <person name="Jiang F."/>
            <person name="Liu H."/>
            <person name="Zhao H."/>
            <person name="Xu D."/>
            <person name="Zhang Y."/>
        </authorList>
    </citation>
    <scope>NUCLEOTIDE SEQUENCE [LARGE SCALE GENOMIC DNA]</scope>
    <source>
        <strain evidence="2">cv. Yunnan</strain>
    </source>
</reference>
<dbReference type="Proteomes" id="UP001056120">
    <property type="component" value="Linkage Group LG20"/>
</dbReference>
<gene>
    <name evidence="1" type="ORF">L1987_60467</name>
</gene>
<accession>A0ACB9D897</accession>
<comment type="caution">
    <text evidence="1">The sequence shown here is derived from an EMBL/GenBank/DDBJ whole genome shotgun (WGS) entry which is preliminary data.</text>
</comment>
<evidence type="ECO:0000313" key="2">
    <source>
        <dbReference type="Proteomes" id="UP001056120"/>
    </source>
</evidence>
<evidence type="ECO:0000313" key="1">
    <source>
        <dbReference type="EMBL" id="KAI3742772.1"/>
    </source>
</evidence>
<proteinExistence type="predicted"/>
<name>A0ACB9D897_9ASTR</name>
<reference evidence="1 2" key="2">
    <citation type="journal article" date="2022" name="Mol. Ecol. Resour.">
        <title>The genomes of chicory, endive, great burdock and yacon provide insights into Asteraceae paleo-polyploidization history and plant inulin production.</title>
        <authorList>
            <person name="Fan W."/>
            <person name="Wang S."/>
            <person name="Wang H."/>
            <person name="Wang A."/>
            <person name="Jiang F."/>
            <person name="Liu H."/>
            <person name="Zhao H."/>
            <person name="Xu D."/>
            <person name="Zhang Y."/>
        </authorList>
    </citation>
    <scope>NUCLEOTIDE SEQUENCE [LARGE SCALE GENOMIC DNA]</scope>
    <source>
        <strain evidence="2">cv. Yunnan</strain>
        <tissue evidence="1">Leaves</tissue>
    </source>
</reference>
<dbReference type="EMBL" id="CM042037">
    <property type="protein sequence ID" value="KAI3742772.1"/>
    <property type="molecule type" value="Genomic_DNA"/>
</dbReference>
<organism evidence="1 2">
    <name type="scientific">Smallanthus sonchifolius</name>
    <dbReference type="NCBI Taxonomy" id="185202"/>
    <lineage>
        <taxon>Eukaryota</taxon>
        <taxon>Viridiplantae</taxon>
        <taxon>Streptophyta</taxon>
        <taxon>Embryophyta</taxon>
        <taxon>Tracheophyta</taxon>
        <taxon>Spermatophyta</taxon>
        <taxon>Magnoliopsida</taxon>
        <taxon>eudicotyledons</taxon>
        <taxon>Gunneridae</taxon>
        <taxon>Pentapetalae</taxon>
        <taxon>asterids</taxon>
        <taxon>campanulids</taxon>
        <taxon>Asterales</taxon>
        <taxon>Asteraceae</taxon>
        <taxon>Asteroideae</taxon>
        <taxon>Heliantheae alliance</taxon>
        <taxon>Millerieae</taxon>
        <taxon>Smallanthus</taxon>
    </lineage>
</organism>
<keyword evidence="2" id="KW-1185">Reference proteome</keyword>
<protein>
    <submittedName>
        <fullName evidence="1">Uncharacterized protein</fullName>
    </submittedName>
</protein>
<sequence length="172" mass="20103">MKIRNSFKETSIWCSVRNTIHGTKFSLTPKLIHNIFYVPSLNYNILCLEQIMKQGFEVYIQVKTCNMRDMFHVDGTETKSDYIILNDDDEEDPQEDKDGDESEAAYIGFEVHIQGIPCNVWDMFHVDGTETESVYVILNDDDDDEDPEEDKDGDESEAAYLWRYFEELDKES</sequence>